<feature type="signal peptide" evidence="2">
    <location>
        <begin position="1"/>
        <end position="22"/>
    </location>
</feature>
<reference evidence="3" key="1">
    <citation type="journal article" date="2020" name="Phytopathology">
        <title>Genome Sequence Resources of Colletotrichum truncatum, C. plurivorum, C. musicola, and C. sojae: Four Species Pathogenic to Soybean (Glycine max).</title>
        <authorList>
            <person name="Rogerio F."/>
            <person name="Boufleur T.R."/>
            <person name="Ciampi-Guillardi M."/>
            <person name="Sukno S.A."/>
            <person name="Thon M.R."/>
            <person name="Massola Junior N.S."/>
            <person name="Baroncelli R."/>
        </authorList>
    </citation>
    <scope>NUCLEOTIDE SEQUENCE</scope>
    <source>
        <strain evidence="3">LFN0074</strain>
    </source>
</reference>
<protein>
    <recommendedName>
        <fullName evidence="5">Biotrophy-associated secreted protein 2</fullName>
    </recommendedName>
</protein>
<dbReference type="Proteomes" id="UP000639643">
    <property type="component" value="Unassembled WGS sequence"/>
</dbReference>
<evidence type="ECO:0000256" key="2">
    <source>
        <dbReference type="SAM" id="SignalP"/>
    </source>
</evidence>
<dbReference type="EMBL" id="WIGM01000581">
    <property type="protein sequence ID" value="KAF6821169.1"/>
    <property type="molecule type" value="Genomic_DNA"/>
</dbReference>
<gene>
    <name evidence="3" type="ORF">CMUS01_11437</name>
</gene>
<feature type="compositionally biased region" description="Gly residues" evidence="1">
    <location>
        <begin position="94"/>
        <end position="105"/>
    </location>
</feature>
<evidence type="ECO:0000313" key="3">
    <source>
        <dbReference type="EMBL" id="KAF6821169.1"/>
    </source>
</evidence>
<feature type="compositionally biased region" description="Basic residues" evidence="1">
    <location>
        <begin position="126"/>
        <end position="137"/>
    </location>
</feature>
<organism evidence="3 4">
    <name type="scientific">Colletotrichum musicola</name>
    <dbReference type="NCBI Taxonomy" id="2175873"/>
    <lineage>
        <taxon>Eukaryota</taxon>
        <taxon>Fungi</taxon>
        <taxon>Dikarya</taxon>
        <taxon>Ascomycota</taxon>
        <taxon>Pezizomycotina</taxon>
        <taxon>Sordariomycetes</taxon>
        <taxon>Hypocreomycetidae</taxon>
        <taxon>Glomerellales</taxon>
        <taxon>Glomerellaceae</taxon>
        <taxon>Colletotrichum</taxon>
        <taxon>Colletotrichum orchidearum species complex</taxon>
    </lineage>
</organism>
<feature type="region of interest" description="Disordered" evidence="1">
    <location>
        <begin position="94"/>
        <end position="137"/>
    </location>
</feature>
<feature type="chain" id="PRO_5034278030" description="Biotrophy-associated secreted protein 2" evidence="2">
    <location>
        <begin position="23"/>
        <end position="137"/>
    </location>
</feature>
<keyword evidence="4" id="KW-1185">Reference proteome</keyword>
<name>A0A8H6JXB6_9PEZI</name>
<sequence length="137" mass="14039">MLVLRVLLIALTGGNLVSKVAADDPSFCNNLAVCTPCNCNTADRCAGFCHHDNGNTGPKHCTSQSLGCTCPAGWEPIPGGRLVRRGVCMSVGARGGAGGGAGGGGRKGRKEGPDPPGACGQVSYSRIKHRKRHARAE</sequence>
<evidence type="ECO:0008006" key="5">
    <source>
        <dbReference type="Google" id="ProtNLM"/>
    </source>
</evidence>
<accession>A0A8H6JXB6</accession>
<keyword evidence="2" id="KW-0732">Signal</keyword>
<evidence type="ECO:0000256" key="1">
    <source>
        <dbReference type="SAM" id="MobiDB-lite"/>
    </source>
</evidence>
<dbReference type="OrthoDB" id="10565276at2759"/>
<comment type="caution">
    <text evidence="3">The sequence shown here is derived from an EMBL/GenBank/DDBJ whole genome shotgun (WGS) entry which is preliminary data.</text>
</comment>
<dbReference type="AlphaFoldDB" id="A0A8H6JXB6"/>
<evidence type="ECO:0000313" key="4">
    <source>
        <dbReference type="Proteomes" id="UP000639643"/>
    </source>
</evidence>
<proteinExistence type="predicted"/>